<name>A0A1L3LYD3_9HYPH</name>
<reference evidence="1 2" key="1">
    <citation type="submission" date="2015-10" db="EMBL/GenBank/DDBJ databases">
        <title>Genomic differences between typical nodule nitrogen-fixing rhizobial strains and those coming from bean seeds.</title>
        <authorList>
            <person name="Peralta H."/>
            <person name="Aguilar-Vera A."/>
            <person name="Diaz R."/>
            <person name="Mora Y."/>
            <person name="Martinez-Batallar G."/>
            <person name="Salazar E."/>
            <person name="Vargas-Lagunas C."/>
            <person name="Encarnacion S."/>
            <person name="Girard L."/>
            <person name="Mora J."/>
        </authorList>
    </citation>
    <scope>NUCLEOTIDE SEQUENCE [LARGE SCALE GENOMIC DNA]</scope>
    <source>
        <strain evidence="1 2">CFNEI 73</strain>
        <plasmid evidence="1 2">C</plasmid>
    </source>
</reference>
<evidence type="ECO:0000313" key="1">
    <source>
        <dbReference type="EMBL" id="APG95102.1"/>
    </source>
</evidence>
<organism evidence="1 2">
    <name type="scientific">Sinorhizobium americanum</name>
    <dbReference type="NCBI Taxonomy" id="194963"/>
    <lineage>
        <taxon>Bacteria</taxon>
        <taxon>Pseudomonadati</taxon>
        <taxon>Pseudomonadota</taxon>
        <taxon>Alphaproteobacteria</taxon>
        <taxon>Hyphomicrobiales</taxon>
        <taxon>Rhizobiaceae</taxon>
        <taxon>Sinorhizobium/Ensifer group</taxon>
        <taxon>Sinorhizobium</taxon>
    </lineage>
</organism>
<accession>A0A1L3LYD3</accession>
<proteinExistence type="predicted"/>
<sequence>MMVSGGDSVGTFVAQNGGIPNQMTDKLTCYCAARLIRRAKVAAAL</sequence>
<dbReference type="AlphaFoldDB" id="A0A1L3LYD3"/>
<dbReference type="KEGG" id="same:SAMCFNEI73_pC1397"/>
<dbReference type="Proteomes" id="UP000182306">
    <property type="component" value="Plasmid C"/>
</dbReference>
<keyword evidence="2" id="KW-1185">Reference proteome</keyword>
<evidence type="ECO:0000313" key="2">
    <source>
        <dbReference type="Proteomes" id="UP000182306"/>
    </source>
</evidence>
<gene>
    <name evidence="1" type="ORF">SAMCFNEI73_pC1397</name>
</gene>
<geneLocation type="plasmid" evidence="1 2">
    <name>C</name>
</geneLocation>
<dbReference type="EMBL" id="CP013110">
    <property type="protein sequence ID" value="APG95102.1"/>
    <property type="molecule type" value="Genomic_DNA"/>
</dbReference>
<keyword evidence="1" id="KW-0614">Plasmid</keyword>
<protein>
    <submittedName>
        <fullName evidence="1">Uncharacterized protein</fullName>
    </submittedName>
</protein>